<keyword evidence="2" id="KW-1185">Reference proteome</keyword>
<proteinExistence type="predicted"/>
<name>A0ABQ5ZTA7_9GAMM</name>
<reference evidence="2" key="1">
    <citation type="journal article" date="2019" name="Int. J. Syst. Evol. Microbiol.">
        <title>The Global Catalogue of Microorganisms (GCM) 10K type strain sequencing project: providing services to taxonomists for standard genome sequencing and annotation.</title>
        <authorList>
            <consortium name="The Broad Institute Genomics Platform"/>
            <consortium name="The Broad Institute Genome Sequencing Center for Infectious Disease"/>
            <person name="Wu L."/>
            <person name="Ma J."/>
        </authorList>
    </citation>
    <scope>NUCLEOTIDE SEQUENCE [LARGE SCALE GENOMIC DNA]</scope>
    <source>
        <strain evidence="2">NBRC 100033</strain>
    </source>
</reference>
<dbReference type="RefSeq" id="WP_281172157.1">
    <property type="nucleotide sequence ID" value="NZ_BSOR01000015.1"/>
</dbReference>
<protein>
    <submittedName>
        <fullName evidence="1">Uncharacterized protein</fullName>
    </submittedName>
</protein>
<accession>A0ABQ5ZTA7</accession>
<dbReference type="Proteomes" id="UP001156682">
    <property type="component" value="Unassembled WGS sequence"/>
</dbReference>
<evidence type="ECO:0000313" key="1">
    <source>
        <dbReference type="EMBL" id="GLR63384.1"/>
    </source>
</evidence>
<evidence type="ECO:0000313" key="2">
    <source>
        <dbReference type="Proteomes" id="UP001156682"/>
    </source>
</evidence>
<organism evidence="1 2">
    <name type="scientific">Marinospirillum insulare</name>
    <dbReference type="NCBI Taxonomy" id="217169"/>
    <lineage>
        <taxon>Bacteria</taxon>
        <taxon>Pseudomonadati</taxon>
        <taxon>Pseudomonadota</taxon>
        <taxon>Gammaproteobacteria</taxon>
        <taxon>Oceanospirillales</taxon>
        <taxon>Oceanospirillaceae</taxon>
        <taxon>Marinospirillum</taxon>
    </lineage>
</organism>
<comment type="caution">
    <text evidence="1">The sequence shown here is derived from an EMBL/GenBank/DDBJ whole genome shotgun (WGS) entry which is preliminary data.</text>
</comment>
<dbReference type="EMBL" id="BSOR01000015">
    <property type="protein sequence ID" value="GLR63384.1"/>
    <property type="molecule type" value="Genomic_DNA"/>
</dbReference>
<sequence length="41" mass="4989">MTKVNLDIEEQELLDAYESDEYQSDLDANRKGYRTKWQKKH</sequence>
<gene>
    <name evidence="1" type="ORF">GCM10007878_08190</name>
</gene>